<dbReference type="EMBL" id="CP159510">
    <property type="protein sequence ID" value="XCJ17844.1"/>
    <property type="molecule type" value="Genomic_DNA"/>
</dbReference>
<gene>
    <name evidence="2" type="primary">thiW</name>
    <name evidence="2" type="ORF">ABNN70_05045</name>
</gene>
<accession>A0AAU8IHX2</accession>
<dbReference type="InterPro" id="IPR012652">
    <property type="entry name" value="ThiW"/>
</dbReference>
<protein>
    <submittedName>
        <fullName evidence="2">Energy coupling factor transporter S component ThiW</fullName>
    </submittedName>
</protein>
<dbReference type="RefSeq" id="WP_129928394.1">
    <property type="nucleotide sequence ID" value="NZ_CP159510.1"/>
</dbReference>
<proteinExistence type="predicted"/>
<dbReference type="Gene3D" id="1.10.1760.20">
    <property type="match status" value="1"/>
</dbReference>
<keyword evidence="1" id="KW-0812">Transmembrane</keyword>
<feature type="transmembrane region" description="Helical" evidence="1">
    <location>
        <begin position="130"/>
        <end position="154"/>
    </location>
</feature>
<feature type="transmembrane region" description="Helical" evidence="1">
    <location>
        <begin position="98"/>
        <end position="118"/>
    </location>
</feature>
<reference evidence="2" key="1">
    <citation type="submission" date="2024-06" db="EMBL/GenBank/DDBJ databases">
        <authorList>
            <person name="Fan A."/>
            <person name="Zhang F.Y."/>
            <person name="Zhang L."/>
        </authorList>
    </citation>
    <scope>NUCLEOTIDE SEQUENCE</scope>
    <source>
        <strain evidence="2">Y61</strain>
    </source>
</reference>
<keyword evidence="1" id="KW-0472">Membrane</keyword>
<dbReference type="NCBIfam" id="TIGR02359">
    <property type="entry name" value="thiW"/>
    <property type="match status" value="1"/>
</dbReference>
<feature type="transmembrane region" description="Helical" evidence="1">
    <location>
        <begin position="72"/>
        <end position="92"/>
    </location>
</feature>
<keyword evidence="1" id="KW-1133">Transmembrane helix</keyword>
<evidence type="ECO:0000256" key="1">
    <source>
        <dbReference type="SAM" id="Phobius"/>
    </source>
</evidence>
<name>A0AAU8IHX2_9BACL</name>
<feature type="transmembrane region" description="Helical" evidence="1">
    <location>
        <begin position="36"/>
        <end position="60"/>
    </location>
</feature>
<evidence type="ECO:0000313" key="2">
    <source>
        <dbReference type="EMBL" id="XCJ17844.1"/>
    </source>
</evidence>
<dbReference type="AlphaFoldDB" id="A0AAU8IHX2"/>
<dbReference type="Pfam" id="PF09512">
    <property type="entry name" value="ThiW"/>
    <property type="match status" value="1"/>
</dbReference>
<dbReference type="PIRSF" id="PIRSF024534">
    <property type="entry name" value="ThiW"/>
    <property type="match status" value="1"/>
</dbReference>
<sequence>MKPLYKMTLSALLVAVGTLAGHILYIPLGVTRIFPVQHILNVLGAVILGPFYTVGNAFAISLLRNLLGTGSIFAFPGSMIGALLAGLMFIWLKSPFAAAVGEIFGTGILGALVSFPIARFVLGQDLAAGFFVIPFLLSTTCGSLIACVLLKTFALNPRLSHFLKGARK</sequence>
<organism evidence="2">
    <name type="scientific">Sporolactobacillus sp. Y61</name>
    <dbReference type="NCBI Taxonomy" id="3160863"/>
    <lineage>
        <taxon>Bacteria</taxon>
        <taxon>Bacillati</taxon>
        <taxon>Bacillota</taxon>
        <taxon>Bacilli</taxon>
        <taxon>Bacillales</taxon>
        <taxon>Sporolactobacillaceae</taxon>
        <taxon>Sporolactobacillus</taxon>
    </lineage>
</organism>